<dbReference type="GlyGen" id="G3H4G9">
    <property type="glycosylation" value="1 site"/>
</dbReference>
<feature type="compositionally biased region" description="Low complexity" evidence="1">
    <location>
        <begin position="12"/>
        <end position="32"/>
    </location>
</feature>
<dbReference type="STRING" id="10029.G3H4G9"/>
<dbReference type="AlphaFoldDB" id="G3H4G9"/>
<reference evidence="3" key="1">
    <citation type="journal article" date="2011" name="Nat. Biotechnol.">
        <title>The genomic sequence of the Chinese hamster ovary (CHO)-K1 cell line.</title>
        <authorList>
            <person name="Xu X."/>
            <person name="Nagarajan H."/>
            <person name="Lewis N.E."/>
            <person name="Pan S."/>
            <person name="Cai Z."/>
            <person name="Liu X."/>
            <person name="Chen W."/>
            <person name="Xie M."/>
            <person name="Wang W."/>
            <person name="Hammond S."/>
            <person name="Andersen M.R."/>
            <person name="Neff N."/>
            <person name="Passarelli B."/>
            <person name="Koh W."/>
            <person name="Fan H.C."/>
            <person name="Wang J."/>
            <person name="Gui Y."/>
            <person name="Lee K.H."/>
            <person name="Betenbaugh M.J."/>
            <person name="Quake S.R."/>
            <person name="Famili I."/>
            <person name="Palsson B.O."/>
            <person name="Wang J."/>
        </authorList>
    </citation>
    <scope>NUCLEOTIDE SEQUENCE [LARGE SCALE GENOMIC DNA]</scope>
    <source>
        <strain evidence="3">CHO K1 cell line</strain>
    </source>
</reference>
<name>G3H4G9_CRIGR</name>
<dbReference type="EMBL" id="JH000137">
    <property type="protein sequence ID" value="EGV97511.1"/>
    <property type="molecule type" value="Genomic_DNA"/>
</dbReference>
<dbReference type="Proteomes" id="UP000001075">
    <property type="component" value="Unassembled WGS sequence"/>
</dbReference>
<dbReference type="InParanoid" id="G3H4G9"/>
<proteinExistence type="predicted"/>
<evidence type="ECO:0000313" key="3">
    <source>
        <dbReference type="Proteomes" id="UP000001075"/>
    </source>
</evidence>
<gene>
    <name evidence="2" type="ORF">I79_005170</name>
</gene>
<evidence type="ECO:0000256" key="1">
    <source>
        <dbReference type="SAM" id="MobiDB-lite"/>
    </source>
</evidence>
<sequence>MPPLPQPPLAPTAPLTPAQGTPSMDELIQQSQWSLQQQEQHLLALRQVQLFVGPATMGSPSRRTVGHSQVFLDGLVPTVDATTWWPGAYQAQ</sequence>
<accession>G3H4G9</accession>
<feature type="compositionally biased region" description="Pro residues" evidence="1">
    <location>
        <begin position="1"/>
        <end position="11"/>
    </location>
</feature>
<feature type="region of interest" description="Disordered" evidence="1">
    <location>
        <begin position="1"/>
        <end position="32"/>
    </location>
</feature>
<protein>
    <submittedName>
        <fullName evidence="2">Uncharacterized protein</fullName>
    </submittedName>
</protein>
<organism evidence="2 3">
    <name type="scientific">Cricetulus griseus</name>
    <name type="common">Chinese hamster</name>
    <name type="synonym">Cricetulus barabensis griseus</name>
    <dbReference type="NCBI Taxonomy" id="10029"/>
    <lineage>
        <taxon>Eukaryota</taxon>
        <taxon>Metazoa</taxon>
        <taxon>Chordata</taxon>
        <taxon>Craniata</taxon>
        <taxon>Vertebrata</taxon>
        <taxon>Euteleostomi</taxon>
        <taxon>Mammalia</taxon>
        <taxon>Eutheria</taxon>
        <taxon>Euarchontoglires</taxon>
        <taxon>Glires</taxon>
        <taxon>Rodentia</taxon>
        <taxon>Myomorpha</taxon>
        <taxon>Muroidea</taxon>
        <taxon>Cricetidae</taxon>
        <taxon>Cricetinae</taxon>
        <taxon>Cricetulus</taxon>
    </lineage>
</organism>
<evidence type="ECO:0000313" key="2">
    <source>
        <dbReference type="EMBL" id="EGV97511.1"/>
    </source>
</evidence>